<dbReference type="GO" id="GO:0055085">
    <property type="term" value="P:transmembrane transport"/>
    <property type="evidence" value="ECO:0007669"/>
    <property type="project" value="InterPro"/>
</dbReference>
<keyword evidence="5 7" id="KW-1133">Transmembrane helix</keyword>
<dbReference type="EMBL" id="CP058561">
    <property type="protein sequence ID" value="QUH32093.1"/>
    <property type="molecule type" value="Genomic_DNA"/>
</dbReference>
<keyword evidence="6 7" id="KW-0472">Membrane</keyword>
<feature type="transmembrane region" description="Helical" evidence="7">
    <location>
        <begin position="103"/>
        <end position="124"/>
    </location>
</feature>
<feature type="transmembrane region" description="Helical" evidence="7">
    <location>
        <begin position="61"/>
        <end position="83"/>
    </location>
</feature>
<dbReference type="Proteomes" id="UP000677305">
    <property type="component" value="Chromosome"/>
</dbReference>
<gene>
    <name evidence="9" type="ORF">HYG85_21400</name>
</gene>
<evidence type="ECO:0000313" key="9">
    <source>
        <dbReference type="EMBL" id="QUH32093.1"/>
    </source>
</evidence>
<sequence length="288" mass="32920">MTLPVIIHIFIFCYIPMVGIIIAFKDFRYDKGIFGSEWIGFENFKFFFSSQDAWRVTRNTVLMNIIFIITNLIVCVVVAILMYQLTNRVFVKFYQTTMILPHFLSFVVVGFMTYALLNPVHGVLNQMLISMGFEPVNVYTSPKYWPFILPLINIWKTVGMGSVIYYAALMGINKEYLEAAAIDGANKWQVTTKIIIPFLVPVMTILTILAIGNIFRADFGMFYQITRNSSLLYETTDVIDTYIFRALRKFGDIGMSSAVGLYQSFVGFILVIVANTIVKKIDKDSAMF</sequence>
<keyword evidence="4 7" id="KW-0812">Transmembrane</keyword>
<name>A0A8J8SEM4_9FIRM</name>
<evidence type="ECO:0000256" key="1">
    <source>
        <dbReference type="ARBA" id="ARBA00004651"/>
    </source>
</evidence>
<evidence type="ECO:0000256" key="7">
    <source>
        <dbReference type="RuleBase" id="RU363032"/>
    </source>
</evidence>
<dbReference type="PANTHER" id="PTHR43227">
    <property type="entry name" value="BLL4140 PROTEIN"/>
    <property type="match status" value="1"/>
</dbReference>
<reference evidence="9 10" key="1">
    <citation type="submission" date="2020-07" db="EMBL/GenBank/DDBJ databases">
        <title>Vallitalea guaymasensis genome.</title>
        <authorList>
            <person name="Postec A."/>
        </authorList>
    </citation>
    <scope>NUCLEOTIDE SEQUENCE [LARGE SCALE GENOMIC DNA]</scope>
    <source>
        <strain evidence="9 10">Ra1766G1</strain>
    </source>
</reference>
<dbReference type="KEGG" id="vgu:HYG85_21400"/>
<keyword evidence="10" id="KW-1185">Reference proteome</keyword>
<dbReference type="InterPro" id="IPR050809">
    <property type="entry name" value="UgpAE/MalFG_permease"/>
</dbReference>
<dbReference type="Gene3D" id="1.10.3720.10">
    <property type="entry name" value="MetI-like"/>
    <property type="match status" value="1"/>
</dbReference>
<comment type="similarity">
    <text evidence="7">Belongs to the binding-protein-dependent transport system permease family.</text>
</comment>
<dbReference type="GO" id="GO:0005886">
    <property type="term" value="C:plasma membrane"/>
    <property type="evidence" value="ECO:0007669"/>
    <property type="project" value="UniProtKB-SubCell"/>
</dbReference>
<proteinExistence type="inferred from homology"/>
<dbReference type="SUPFAM" id="SSF161098">
    <property type="entry name" value="MetI-like"/>
    <property type="match status" value="1"/>
</dbReference>
<dbReference type="PROSITE" id="PS50928">
    <property type="entry name" value="ABC_TM1"/>
    <property type="match status" value="1"/>
</dbReference>
<evidence type="ECO:0000259" key="8">
    <source>
        <dbReference type="PROSITE" id="PS50928"/>
    </source>
</evidence>
<evidence type="ECO:0000256" key="5">
    <source>
        <dbReference type="ARBA" id="ARBA00022989"/>
    </source>
</evidence>
<dbReference type="Pfam" id="PF00528">
    <property type="entry name" value="BPD_transp_1"/>
    <property type="match status" value="1"/>
</dbReference>
<comment type="subcellular location">
    <subcellularLocation>
        <location evidence="1 7">Cell membrane</location>
        <topology evidence="1 7">Multi-pass membrane protein</topology>
    </subcellularLocation>
</comment>
<evidence type="ECO:0000256" key="6">
    <source>
        <dbReference type="ARBA" id="ARBA00023136"/>
    </source>
</evidence>
<feature type="domain" description="ABC transmembrane type-1" evidence="8">
    <location>
        <begin position="57"/>
        <end position="274"/>
    </location>
</feature>
<accession>A0A8J8SEM4</accession>
<evidence type="ECO:0000256" key="4">
    <source>
        <dbReference type="ARBA" id="ARBA00022692"/>
    </source>
</evidence>
<protein>
    <submittedName>
        <fullName evidence="9">Sugar ABC transporter permease</fullName>
    </submittedName>
</protein>
<feature type="transmembrane region" description="Helical" evidence="7">
    <location>
        <begin position="6"/>
        <end position="24"/>
    </location>
</feature>
<dbReference type="InterPro" id="IPR035906">
    <property type="entry name" value="MetI-like_sf"/>
</dbReference>
<organism evidence="9 10">
    <name type="scientific">Vallitalea guaymasensis</name>
    <dbReference type="NCBI Taxonomy" id="1185412"/>
    <lineage>
        <taxon>Bacteria</taxon>
        <taxon>Bacillati</taxon>
        <taxon>Bacillota</taxon>
        <taxon>Clostridia</taxon>
        <taxon>Lachnospirales</taxon>
        <taxon>Vallitaleaceae</taxon>
        <taxon>Vallitalea</taxon>
    </lineage>
</organism>
<feature type="transmembrane region" description="Helical" evidence="7">
    <location>
        <begin position="194"/>
        <end position="215"/>
    </location>
</feature>
<dbReference type="CDD" id="cd06261">
    <property type="entry name" value="TM_PBP2"/>
    <property type="match status" value="1"/>
</dbReference>
<evidence type="ECO:0000256" key="3">
    <source>
        <dbReference type="ARBA" id="ARBA00022475"/>
    </source>
</evidence>
<keyword evidence="3" id="KW-1003">Cell membrane</keyword>
<dbReference type="AlphaFoldDB" id="A0A8J8SEM4"/>
<dbReference type="PANTHER" id="PTHR43227:SF11">
    <property type="entry name" value="BLL4140 PROTEIN"/>
    <property type="match status" value="1"/>
</dbReference>
<feature type="transmembrane region" description="Helical" evidence="7">
    <location>
        <begin position="144"/>
        <end position="168"/>
    </location>
</feature>
<feature type="transmembrane region" description="Helical" evidence="7">
    <location>
        <begin position="258"/>
        <end position="278"/>
    </location>
</feature>
<evidence type="ECO:0000313" key="10">
    <source>
        <dbReference type="Proteomes" id="UP000677305"/>
    </source>
</evidence>
<evidence type="ECO:0000256" key="2">
    <source>
        <dbReference type="ARBA" id="ARBA00022448"/>
    </source>
</evidence>
<keyword evidence="2 7" id="KW-0813">Transport</keyword>
<dbReference type="InterPro" id="IPR000515">
    <property type="entry name" value="MetI-like"/>
</dbReference>